<organism evidence="5 6">
    <name type="scientific">Microlunatus phosphovorus (strain ATCC 700054 / DSM 10555 / JCM 9379 / NBRC 101784 / NCIMB 13414 / VKM Ac-1990 / NM-1)</name>
    <dbReference type="NCBI Taxonomy" id="1032480"/>
    <lineage>
        <taxon>Bacteria</taxon>
        <taxon>Bacillati</taxon>
        <taxon>Actinomycetota</taxon>
        <taxon>Actinomycetes</taxon>
        <taxon>Propionibacteriales</taxon>
        <taxon>Propionibacteriaceae</taxon>
        <taxon>Microlunatus</taxon>
    </lineage>
</organism>
<evidence type="ECO:0000259" key="4">
    <source>
        <dbReference type="PROSITE" id="PS50949"/>
    </source>
</evidence>
<dbReference type="SUPFAM" id="SSF46785">
    <property type="entry name" value="Winged helix' DNA-binding domain"/>
    <property type="match status" value="1"/>
</dbReference>
<reference evidence="5 6" key="1">
    <citation type="submission" date="2011-05" db="EMBL/GenBank/DDBJ databases">
        <title>Whole genome sequence of Microlunatus phosphovorus NM-1.</title>
        <authorList>
            <person name="Hosoyama A."/>
            <person name="Sasaki K."/>
            <person name="Harada T."/>
            <person name="Igarashi R."/>
            <person name="Kawakoshi A."/>
            <person name="Sasagawa M."/>
            <person name="Fukada J."/>
            <person name="Nakamura S."/>
            <person name="Katano Y."/>
            <person name="Hanada S."/>
            <person name="Kamagata Y."/>
            <person name="Nakamura N."/>
            <person name="Yamazaki S."/>
            <person name="Fujita N."/>
        </authorList>
    </citation>
    <scope>NUCLEOTIDE SEQUENCE [LARGE SCALE GENOMIC DNA]</scope>
    <source>
        <strain evidence="6">ATCC 700054 / DSM 10555 / JCM 9379 / NBRC 101784 / NCIMB 13414 / VKM Ac-1990 / NM-1</strain>
    </source>
</reference>
<proteinExistence type="predicted"/>
<dbReference type="KEGG" id="mph:MLP_22090"/>
<keyword evidence="2" id="KW-0238">DNA-binding</keyword>
<dbReference type="CDD" id="cd07377">
    <property type="entry name" value="WHTH_GntR"/>
    <property type="match status" value="1"/>
</dbReference>
<dbReference type="GO" id="GO:0003677">
    <property type="term" value="F:DNA binding"/>
    <property type="evidence" value="ECO:0007669"/>
    <property type="project" value="UniProtKB-KW"/>
</dbReference>
<feature type="domain" description="HTH gntR-type" evidence="4">
    <location>
        <begin position="25"/>
        <end position="93"/>
    </location>
</feature>
<dbReference type="SUPFAM" id="SSF48008">
    <property type="entry name" value="GntR ligand-binding domain-like"/>
    <property type="match status" value="1"/>
</dbReference>
<accession>F5XEK7</accession>
<keyword evidence="1" id="KW-0805">Transcription regulation</keyword>
<evidence type="ECO:0000313" key="6">
    <source>
        <dbReference type="Proteomes" id="UP000007947"/>
    </source>
</evidence>
<dbReference type="PROSITE" id="PS50949">
    <property type="entry name" value="HTH_GNTR"/>
    <property type="match status" value="1"/>
</dbReference>
<protein>
    <submittedName>
        <fullName evidence="5">Putative GntR family transcriptional regulator</fullName>
    </submittedName>
</protein>
<dbReference type="Proteomes" id="UP000007947">
    <property type="component" value="Chromosome"/>
</dbReference>
<sequence length="249" mass="26953">MHRKVDKAPMAALDSHVRTLPRSSASVADDIVHHIERLIVTGDFGGGDRLPAERTLANDLGVSRAALREALGRLETAGLVVRRHGSGTRVTREVPLSASLATRLEHADDDFEHAAEFREAVEPQIARLAALRITEGELEELRALLARSAEEVPADESVRLDVAFHGAVARASRNPLLTSLGELTASWTVEARVYSHLEGEGRRISHDGHSRILAALESGDADAAQAAMASHLLEIREVIDRVRSMAADD</sequence>
<dbReference type="STRING" id="1032480.MLP_22090"/>
<evidence type="ECO:0000256" key="1">
    <source>
        <dbReference type="ARBA" id="ARBA00023015"/>
    </source>
</evidence>
<dbReference type="PANTHER" id="PTHR43537">
    <property type="entry name" value="TRANSCRIPTIONAL REGULATOR, GNTR FAMILY"/>
    <property type="match status" value="1"/>
</dbReference>
<dbReference type="InterPro" id="IPR000524">
    <property type="entry name" value="Tscrpt_reg_HTH_GntR"/>
</dbReference>
<evidence type="ECO:0000256" key="2">
    <source>
        <dbReference type="ARBA" id="ARBA00023125"/>
    </source>
</evidence>
<dbReference type="EMBL" id="AP012204">
    <property type="protein sequence ID" value="BAK35223.1"/>
    <property type="molecule type" value="Genomic_DNA"/>
</dbReference>
<dbReference type="InterPro" id="IPR036390">
    <property type="entry name" value="WH_DNA-bd_sf"/>
</dbReference>
<dbReference type="InterPro" id="IPR011711">
    <property type="entry name" value="GntR_C"/>
</dbReference>
<dbReference type="SMART" id="SM00895">
    <property type="entry name" value="FCD"/>
    <property type="match status" value="1"/>
</dbReference>
<dbReference type="eggNOG" id="COG2186">
    <property type="taxonomic scope" value="Bacteria"/>
</dbReference>
<dbReference type="Gene3D" id="1.20.120.530">
    <property type="entry name" value="GntR ligand-binding domain-like"/>
    <property type="match status" value="1"/>
</dbReference>
<dbReference type="AlphaFoldDB" id="F5XEK7"/>
<dbReference type="InterPro" id="IPR036388">
    <property type="entry name" value="WH-like_DNA-bd_sf"/>
</dbReference>
<keyword evidence="6" id="KW-1185">Reference proteome</keyword>
<dbReference type="InterPro" id="IPR008920">
    <property type="entry name" value="TF_FadR/GntR_C"/>
</dbReference>
<dbReference type="PRINTS" id="PR00035">
    <property type="entry name" value="HTHGNTR"/>
</dbReference>
<evidence type="ECO:0000313" key="5">
    <source>
        <dbReference type="EMBL" id="BAK35223.1"/>
    </source>
</evidence>
<gene>
    <name evidence="5" type="ordered locus">MLP_22090</name>
</gene>
<dbReference type="GO" id="GO:0003700">
    <property type="term" value="F:DNA-binding transcription factor activity"/>
    <property type="evidence" value="ECO:0007669"/>
    <property type="project" value="InterPro"/>
</dbReference>
<evidence type="ECO:0000256" key="3">
    <source>
        <dbReference type="ARBA" id="ARBA00023163"/>
    </source>
</evidence>
<dbReference type="Pfam" id="PF00392">
    <property type="entry name" value="GntR"/>
    <property type="match status" value="1"/>
</dbReference>
<name>F5XEK7_MICPN</name>
<dbReference type="Gene3D" id="1.10.10.10">
    <property type="entry name" value="Winged helix-like DNA-binding domain superfamily/Winged helix DNA-binding domain"/>
    <property type="match status" value="1"/>
</dbReference>
<dbReference type="HOGENOM" id="CLU_017584_9_5_11"/>
<dbReference type="Pfam" id="PF07729">
    <property type="entry name" value="FCD"/>
    <property type="match status" value="1"/>
</dbReference>
<dbReference type="SMART" id="SM00345">
    <property type="entry name" value="HTH_GNTR"/>
    <property type="match status" value="1"/>
</dbReference>
<dbReference type="PANTHER" id="PTHR43537:SF5">
    <property type="entry name" value="UXU OPERON TRANSCRIPTIONAL REGULATOR"/>
    <property type="match status" value="1"/>
</dbReference>
<keyword evidence="3" id="KW-0804">Transcription</keyword>